<feature type="chain" id="PRO_5040351538" evidence="1">
    <location>
        <begin position="19"/>
        <end position="94"/>
    </location>
</feature>
<organism evidence="2 3">
    <name type="scientific">Seminavis robusta</name>
    <dbReference type="NCBI Taxonomy" id="568900"/>
    <lineage>
        <taxon>Eukaryota</taxon>
        <taxon>Sar</taxon>
        <taxon>Stramenopiles</taxon>
        <taxon>Ochrophyta</taxon>
        <taxon>Bacillariophyta</taxon>
        <taxon>Bacillariophyceae</taxon>
        <taxon>Bacillariophycidae</taxon>
        <taxon>Naviculales</taxon>
        <taxon>Naviculaceae</taxon>
        <taxon>Seminavis</taxon>
    </lineage>
</organism>
<evidence type="ECO:0000256" key="1">
    <source>
        <dbReference type="SAM" id="SignalP"/>
    </source>
</evidence>
<dbReference type="EMBL" id="CAICTM010003113">
    <property type="protein sequence ID" value="CAB9530927.1"/>
    <property type="molecule type" value="Genomic_DNA"/>
</dbReference>
<proteinExistence type="predicted"/>
<reference evidence="2" key="1">
    <citation type="submission" date="2020-06" db="EMBL/GenBank/DDBJ databases">
        <authorList>
            <consortium name="Plant Systems Biology data submission"/>
        </authorList>
    </citation>
    <scope>NUCLEOTIDE SEQUENCE</scope>
    <source>
        <strain evidence="2">D6</strain>
    </source>
</reference>
<evidence type="ECO:0000313" key="3">
    <source>
        <dbReference type="Proteomes" id="UP001153069"/>
    </source>
</evidence>
<keyword evidence="1" id="KW-0732">Signal</keyword>
<feature type="signal peptide" evidence="1">
    <location>
        <begin position="1"/>
        <end position="18"/>
    </location>
</feature>
<accession>A0A9N8F1H0</accession>
<dbReference type="AlphaFoldDB" id="A0A9N8F1H0"/>
<gene>
    <name evidence="2" type="ORF">SEMRO_3115_G344060.1</name>
</gene>
<protein>
    <submittedName>
        <fullName evidence="2">Uncharacterized protein</fullName>
    </submittedName>
</protein>
<keyword evidence="3" id="KW-1185">Reference proteome</keyword>
<dbReference type="Proteomes" id="UP001153069">
    <property type="component" value="Unassembled WGS sequence"/>
</dbReference>
<name>A0A9N8F1H0_9STRA</name>
<sequence length="94" mass="10255">MKSFSALLLLVAPLLASAFAPASFASRYSTEIGPHRIADNLDAIRVTYEECNVDGECVIVHGELGNDGRWADDKHVRGDIASQNVLMMECDDTE</sequence>
<comment type="caution">
    <text evidence="2">The sequence shown here is derived from an EMBL/GenBank/DDBJ whole genome shotgun (WGS) entry which is preliminary data.</text>
</comment>
<evidence type="ECO:0000313" key="2">
    <source>
        <dbReference type="EMBL" id="CAB9530927.1"/>
    </source>
</evidence>